<evidence type="ECO:0000256" key="1">
    <source>
        <dbReference type="ARBA" id="ARBA00038414"/>
    </source>
</evidence>
<evidence type="ECO:0008006" key="4">
    <source>
        <dbReference type="Google" id="ProtNLM"/>
    </source>
</evidence>
<reference evidence="2 3" key="1">
    <citation type="submission" date="2017-05" db="EMBL/GenBank/DDBJ databases">
        <title>Complete and WGS of Bordetella genogroups.</title>
        <authorList>
            <person name="Spilker T."/>
            <person name="LiPuma J."/>
        </authorList>
    </citation>
    <scope>NUCLEOTIDE SEQUENCE [LARGE SCALE GENOMIC DNA]</scope>
    <source>
        <strain evidence="2 3">AU19157</strain>
    </source>
</reference>
<dbReference type="OrthoDB" id="9791723at2"/>
<dbReference type="PANTHER" id="PTHR28047">
    <property type="entry name" value="PROTEIN DCG1"/>
    <property type="match status" value="1"/>
</dbReference>
<comment type="similarity">
    <text evidence="1">Belongs to the HyuE racemase family.</text>
</comment>
<dbReference type="GO" id="GO:0047661">
    <property type="term" value="F:amino-acid racemase activity"/>
    <property type="evidence" value="ECO:0007669"/>
    <property type="project" value="InterPro"/>
</dbReference>
<dbReference type="Pfam" id="PF01177">
    <property type="entry name" value="Asp_Glu_race"/>
    <property type="match status" value="1"/>
</dbReference>
<gene>
    <name evidence="2" type="ORF">CAL12_10410</name>
</gene>
<dbReference type="Proteomes" id="UP000194151">
    <property type="component" value="Chromosome"/>
</dbReference>
<dbReference type="KEGG" id="bgv:CAL12_10410"/>
<dbReference type="STRING" id="1416806.CAL12_10410"/>
<evidence type="ECO:0000313" key="2">
    <source>
        <dbReference type="EMBL" id="ARP81210.1"/>
    </source>
</evidence>
<dbReference type="RefSeq" id="WP_086064406.1">
    <property type="nucleotide sequence ID" value="NZ_CP021108.1"/>
</dbReference>
<name>A0A1W6YJH8_9BORD</name>
<accession>A0A1W6YJH8</accession>
<dbReference type="EMBL" id="CP021108">
    <property type="protein sequence ID" value="ARP81210.1"/>
    <property type="molecule type" value="Genomic_DNA"/>
</dbReference>
<dbReference type="InterPro" id="IPR052186">
    <property type="entry name" value="Hydantoin_racemase-like"/>
</dbReference>
<dbReference type="AlphaFoldDB" id="A0A1W6YJH8"/>
<evidence type="ECO:0000313" key="3">
    <source>
        <dbReference type="Proteomes" id="UP000194151"/>
    </source>
</evidence>
<dbReference type="PANTHER" id="PTHR28047:SF5">
    <property type="entry name" value="PROTEIN DCG1"/>
    <property type="match status" value="1"/>
</dbReference>
<dbReference type="InterPro" id="IPR015942">
    <property type="entry name" value="Asp/Glu/hydantoin_racemase"/>
</dbReference>
<organism evidence="2 3">
    <name type="scientific">Bordetella genomosp. 8</name>
    <dbReference type="NCBI Taxonomy" id="1416806"/>
    <lineage>
        <taxon>Bacteria</taxon>
        <taxon>Pseudomonadati</taxon>
        <taxon>Pseudomonadota</taxon>
        <taxon>Betaproteobacteria</taxon>
        <taxon>Burkholderiales</taxon>
        <taxon>Alcaligenaceae</taxon>
        <taxon>Bordetella</taxon>
    </lineage>
</organism>
<proteinExistence type="inferred from homology"/>
<keyword evidence="3" id="KW-1185">Reference proteome</keyword>
<dbReference type="InterPro" id="IPR053714">
    <property type="entry name" value="Iso_Racemase_Enz_sf"/>
</dbReference>
<protein>
    <recommendedName>
        <fullName evidence="4">Hydantoin racemase</fullName>
    </recommendedName>
</protein>
<dbReference type="Gene3D" id="3.40.50.12500">
    <property type="match status" value="1"/>
</dbReference>
<sequence length="217" mass="21980">MRPILLINPNSSEATTSMMHGILRAALPAAIAMTSETAKRGAPMITTPADLAIAAEEVLRIGIERADEMSAIIVGAFGDPGLDALRAAVTIPVTGLGVASLRLAAEAGRRFGVATTTPGLENSIAGTVERLGLTALFTGTRLAASDPLALASNPGQQEEELAQAVRACIEADGAAAVVIGGGPLSAAAAKLAPRFRVPVISAVEAAAIEVRRMLAVN</sequence>